<dbReference type="Proteomes" id="UP000000262">
    <property type="component" value="Chromosome"/>
</dbReference>
<gene>
    <name evidence="1" type="ordered locus">Igni_1294</name>
</gene>
<dbReference type="RefSeq" id="WP_012123434.1">
    <property type="nucleotide sequence ID" value="NC_009776.1"/>
</dbReference>
<evidence type="ECO:0000313" key="2">
    <source>
        <dbReference type="Proteomes" id="UP000000262"/>
    </source>
</evidence>
<dbReference type="InterPro" id="IPR011322">
    <property type="entry name" value="N-reg_PII-like_a/b"/>
</dbReference>
<dbReference type="STRING" id="453591.Igni_1294"/>
<accession>A8AC18</accession>
<dbReference type="GO" id="GO:0006808">
    <property type="term" value="P:regulation of nitrogen utilization"/>
    <property type="evidence" value="ECO:0007669"/>
    <property type="project" value="InterPro"/>
</dbReference>
<dbReference type="eggNOG" id="arCOG02305">
    <property type="taxonomic scope" value="Archaea"/>
</dbReference>
<dbReference type="PROSITE" id="PS51343">
    <property type="entry name" value="PII_GLNB_DOM"/>
    <property type="match status" value="1"/>
</dbReference>
<dbReference type="InterPro" id="IPR002187">
    <property type="entry name" value="N-reg_PII"/>
</dbReference>
<dbReference type="GeneID" id="5561971"/>
<keyword evidence="2" id="KW-1185">Reference proteome</keyword>
<dbReference type="OrthoDB" id="21382at2157"/>
<dbReference type="GO" id="GO:0005524">
    <property type="term" value="F:ATP binding"/>
    <property type="evidence" value="ECO:0007669"/>
    <property type="project" value="TreeGrafter"/>
</dbReference>
<dbReference type="GO" id="GO:0030234">
    <property type="term" value="F:enzyme regulator activity"/>
    <property type="evidence" value="ECO:0007669"/>
    <property type="project" value="InterPro"/>
</dbReference>
<protein>
    <submittedName>
        <fullName evidence="1">Nitrogen regulatory protein P-II</fullName>
    </submittedName>
</protein>
<dbReference type="GO" id="GO:0005829">
    <property type="term" value="C:cytosol"/>
    <property type="evidence" value="ECO:0007669"/>
    <property type="project" value="TreeGrafter"/>
</dbReference>
<sequence length="116" mass="12937">MTKLIIAFIRPEKLEDVKDELEKVGIYPMTIVEVKGRGTQKGVTLNYRGVPVTVEFIPKLQIELIVEDEEVDKAVEAIAKGAYTGHPGDGRIVILPVEKNIKIRDYYEKVLGGRGS</sequence>
<dbReference type="PRINTS" id="PR00340">
    <property type="entry name" value="PIIGLNB"/>
</dbReference>
<reference evidence="1 2" key="1">
    <citation type="journal article" date="2008" name="Genome Biol.">
        <title>A genomic analysis of the archaeal system Ignicoccus hospitalis-Nanoarchaeum equitans.</title>
        <authorList>
            <person name="Podar M."/>
            <person name="Anderson I."/>
            <person name="Makarova K.S."/>
            <person name="Elkins J.G."/>
            <person name="Ivanova N."/>
            <person name="Wall M.A."/>
            <person name="Lykidis A."/>
            <person name="Mavromatis K."/>
            <person name="Sun H."/>
            <person name="Hudson M.E."/>
            <person name="Chen W."/>
            <person name="Deciu C."/>
            <person name="Hutchison D."/>
            <person name="Eads J.R."/>
            <person name="Anderson A."/>
            <person name="Fernandes F."/>
            <person name="Szeto E."/>
            <person name="Lapidus A."/>
            <person name="Kyrpides N.C."/>
            <person name="Saier M.H.Jr."/>
            <person name="Richardson P.M."/>
            <person name="Rachel R."/>
            <person name="Huber H."/>
            <person name="Eisen J.A."/>
            <person name="Koonin E.V."/>
            <person name="Keller M."/>
            <person name="Stetter K.O."/>
        </authorList>
    </citation>
    <scope>NUCLEOTIDE SEQUENCE [LARGE SCALE GENOMIC DNA]</scope>
    <source>
        <strain evidence="2">KIN4/I / DSM 18386 / JCM 14125</strain>
    </source>
</reference>
<dbReference type="InterPro" id="IPR015867">
    <property type="entry name" value="N-reg_PII/ATP_PRibTrfase_C"/>
</dbReference>
<dbReference type="SMART" id="SM00938">
    <property type="entry name" value="P-II"/>
    <property type="match status" value="1"/>
</dbReference>
<dbReference type="SUPFAM" id="SSF54913">
    <property type="entry name" value="GlnB-like"/>
    <property type="match status" value="1"/>
</dbReference>
<dbReference type="PANTHER" id="PTHR30115">
    <property type="entry name" value="NITROGEN REGULATORY PROTEIN P-II"/>
    <property type="match status" value="1"/>
</dbReference>
<dbReference type="PANTHER" id="PTHR30115:SF11">
    <property type="entry name" value="NITROGEN REGULATORY PROTEIN P-II HOMOLOG"/>
    <property type="match status" value="1"/>
</dbReference>
<dbReference type="PhylomeDB" id="A8AC18"/>
<dbReference type="Pfam" id="PF00543">
    <property type="entry name" value="P-II"/>
    <property type="match status" value="1"/>
</dbReference>
<dbReference type="Gene3D" id="3.30.70.120">
    <property type="match status" value="1"/>
</dbReference>
<proteinExistence type="predicted"/>
<name>A8AC18_IGNH4</name>
<dbReference type="AlphaFoldDB" id="A8AC18"/>
<dbReference type="KEGG" id="iho:Igni_1294"/>
<organism evidence="1 2">
    <name type="scientific">Ignicoccus hospitalis (strain KIN4/I / DSM 18386 / JCM 14125)</name>
    <dbReference type="NCBI Taxonomy" id="453591"/>
    <lineage>
        <taxon>Archaea</taxon>
        <taxon>Thermoproteota</taxon>
        <taxon>Thermoprotei</taxon>
        <taxon>Desulfurococcales</taxon>
        <taxon>Desulfurococcaceae</taxon>
        <taxon>Ignicoccus</taxon>
    </lineage>
</organism>
<dbReference type="HOGENOM" id="CLU_082268_0_1_2"/>
<evidence type="ECO:0000313" key="1">
    <source>
        <dbReference type="EMBL" id="ABU82470.1"/>
    </source>
</evidence>
<dbReference type="EMBL" id="CP000816">
    <property type="protein sequence ID" value="ABU82470.1"/>
    <property type="molecule type" value="Genomic_DNA"/>
</dbReference>